<gene>
    <name evidence="1" type="ORF">L207DRAFT_136381</name>
</gene>
<name>A0A2J6R6J9_HYAVF</name>
<protein>
    <submittedName>
        <fullName evidence="1">Uncharacterized protein</fullName>
    </submittedName>
</protein>
<dbReference type="AlphaFoldDB" id="A0A2J6R6J9"/>
<accession>A0A2J6R6J9</accession>
<evidence type="ECO:0000313" key="1">
    <source>
        <dbReference type="EMBL" id="PMD34141.1"/>
    </source>
</evidence>
<organism evidence="1 2">
    <name type="scientific">Hyaloscypha variabilis (strain UAMH 11265 / GT02V1 / F)</name>
    <name type="common">Meliniomyces variabilis</name>
    <dbReference type="NCBI Taxonomy" id="1149755"/>
    <lineage>
        <taxon>Eukaryota</taxon>
        <taxon>Fungi</taxon>
        <taxon>Dikarya</taxon>
        <taxon>Ascomycota</taxon>
        <taxon>Pezizomycotina</taxon>
        <taxon>Leotiomycetes</taxon>
        <taxon>Helotiales</taxon>
        <taxon>Hyaloscyphaceae</taxon>
        <taxon>Hyaloscypha</taxon>
        <taxon>Hyaloscypha variabilis</taxon>
    </lineage>
</organism>
<keyword evidence="2" id="KW-1185">Reference proteome</keyword>
<dbReference type="Proteomes" id="UP000235786">
    <property type="component" value="Unassembled WGS sequence"/>
</dbReference>
<evidence type="ECO:0000313" key="2">
    <source>
        <dbReference type="Proteomes" id="UP000235786"/>
    </source>
</evidence>
<dbReference type="EMBL" id="KZ613954">
    <property type="protein sequence ID" value="PMD34141.1"/>
    <property type="molecule type" value="Genomic_DNA"/>
</dbReference>
<sequence length="171" mass="18676">MGRGPEDSVQPTAGCWYGCGSLHPEHSLSHLHIVPLPFANRPSIVSRPHENGEAPFLHLSTTKSTSVPSTVALPARNCLFHELRRLHFACNLTTFQLLEARSGDTTAALLKSVNVEAKIKAMDNGHGHGQGQARPRADDLMPDALSRLDARCRRGSTSSWLAWALLSWQPV</sequence>
<reference evidence="1 2" key="1">
    <citation type="submission" date="2016-04" db="EMBL/GenBank/DDBJ databases">
        <title>A degradative enzymes factory behind the ericoid mycorrhizal symbiosis.</title>
        <authorList>
            <consortium name="DOE Joint Genome Institute"/>
            <person name="Martino E."/>
            <person name="Morin E."/>
            <person name="Grelet G."/>
            <person name="Kuo A."/>
            <person name="Kohler A."/>
            <person name="Daghino S."/>
            <person name="Barry K."/>
            <person name="Choi C."/>
            <person name="Cichocki N."/>
            <person name="Clum A."/>
            <person name="Copeland A."/>
            <person name="Hainaut M."/>
            <person name="Haridas S."/>
            <person name="Labutti K."/>
            <person name="Lindquist E."/>
            <person name="Lipzen A."/>
            <person name="Khouja H.-R."/>
            <person name="Murat C."/>
            <person name="Ohm R."/>
            <person name="Olson A."/>
            <person name="Spatafora J."/>
            <person name="Veneault-Fourrey C."/>
            <person name="Henrissat B."/>
            <person name="Grigoriev I."/>
            <person name="Martin F."/>
            <person name="Perotto S."/>
        </authorList>
    </citation>
    <scope>NUCLEOTIDE SEQUENCE [LARGE SCALE GENOMIC DNA]</scope>
    <source>
        <strain evidence="1 2">F</strain>
    </source>
</reference>
<proteinExistence type="predicted"/>